<evidence type="ECO:0000256" key="6">
    <source>
        <dbReference type="ARBA" id="ARBA00023157"/>
    </source>
</evidence>
<dbReference type="GO" id="GO:0033554">
    <property type="term" value="P:cellular response to stress"/>
    <property type="evidence" value="ECO:0007669"/>
    <property type="project" value="TreeGrafter"/>
</dbReference>
<comment type="catalytic activity">
    <reaction evidence="8">
        <text>a hydroperoxide + [thioredoxin]-dithiol = an alcohol + [thioredoxin]-disulfide + H2O</text>
        <dbReference type="Rhea" id="RHEA:62620"/>
        <dbReference type="Rhea" id="RHEA-COMP:10698"/>
        <dbReference type="Rhea" id="RHEA-COMP:10700"/>
        <dbReference type="ChEBI" id="CHEBI:15377"/>
        <dbReference type="ChEBI" id="CHEBI:29950"/>
        <dbReference type="ChEBI" id="CHEBI:30879"/>
        <dbReference type="ChEBI" id="CHEBI:35924"/>
        <dbReference type="ChEBI" id="CHEBI:50058"/>
        <dbReference type="EC" id="1.11.1.24"/>
    </reaction>
</comment>
<dbReference type="OrthoDB" id="185659at2759"/>
<dbReference type="FunFam" id="3.40.30.10:FF:000003">
    <property type="entry name" value="Peroxiredoxin 1"/>
    <property type="match status" value="1"/>
</dbReference>
<dbReference type="PANTHER" id="PTHR10681:SF164">
    <property type="entry name" value="THIOREDOXIN PEROXIDASE 1"/>
    <property type="match status" value="1"/>
</dbReference>
<dbReference type="GO" id="GO:0042744">
    <property type="term" value="P:hydrogen peroxide catabolic process"/>
    <property type="evidence" value="ECO:0007669"/>
    <property type="project" value="TreeGrafter"/>
</dbReference>
<reference evidence="13" key="1">
    <citation type="journal article" date="2014" name="Nucleic Acids Res.">
        <title>The evolutionary dynamics of variant antigen genes in Babesia reveal a history of genomic innovation underlying host-parasite interaction.</title>
        <authorList>
            <person name="Jackson A.P."/>
            <person name="Otto T.D."/>
            <person name="Darby A."/>
            <person name="Ramaprasad A."/>
            <person name="Xia D."/>
            <person name="Echaide I.E."/>
            <person name="Farber M."/>
            <person name="Gahlot S."/>
            <person name="Gamble J."/>
            <person name="Gupta D."/>
            <person name="Gupta Y."/>
            <person name="Jackson L."/>
            <person name="Malandrin L."/>
            <person name="Malas T.B."/>
            <person name="Moussa E."/>
            <person name="Nair M."/>
            <person name="Reid A.J."/>
            <person name="Sanders M."/>
            <person name="Sharma J."/>
            <person name="Tracey A."/>
            <person name="Quail M.A."/>
            <person name="Weir W."/>
            <person name="Wastling J.M."/>
            <person name="Hall N."/>
            <person name="Willadsen P."/>
            <person name="Lingelbach K."/>
            <person name="Shiels B."/>
            <person name="Tait A."/>
            <person name="Berriman M."/>
            <person name="Allred D.R."/>
            <person name="Pain A."/>
        </authorList>
    </citation>
    <scope>NUCLEOTIDE SEQUENCE [LARGE SCALE GENOMIC DNA]</scope>
    <source>
        <strain evidence="13">Bond</strain>
    </source>
</reference>
<dbReference type="OMA" id="FWYPKDF"/>
<evidence type="ECO:0000259" key="11">
    <source>
        <dbReference type="PROSITE" id="PS51352"/>
    </source>
</evidence>
<keyword evidence="13" id="KW-1185">Reference proteome</keyword>
<evidence type="ECO:0000256" key="1">
    <source>
        <dbReference type="ARBA" id="ARBA00009796"/>
    </source>
</evidence>
<dbReference type="GeneID" id="24562764"/>
<name>A0A061D0P8_BABBI</name>
<evidence type="ECO:0000256" key="4">
    <source>
        <dbReference type="ARBA" id="ARBA00022862"/>
    </source>
</evidence>
<feature type="active site" description="Cysteine sulfenic acid (-SOH) intermediate; for peroxidase activity" evidence="10">
    <location>
        <position position="50"/>
    </location>
</feature>
<evidence type="ECO:0000256" key="3">
    <source>
        <dbReference type="ARBA" id="ARBA00022559"/>
    </source>
</evidence>
<dbReference type="VEuPathDB" id="PiroplasmaDB:BBBOND_0105320"/>
<evidence type="ECO:0000256" key="5">
    <source>
        <dbReference type="ARBA" id="ARBA00023002"/>
    </source>
</evidence>
<dbReference type="Proteomes" id="UP000033188">
    <property type="component" value="Chromosome 1"/>
</dbReference>
<comment type="similarity">
    <text evidence="1">Belongs to the peroxiredoxin family. AhpC/Prx1 subfamily.</text>
</comment>
<sequence length="198" mass="22026">MVLRVGQPAPNFRCEAVMPDNSFKEVSLSDYAGKKYVSLFFYPLDFTFVCPTEIVAFNDAIAQFEARNVQILACSVDSKFAHLTWRNTPRDKGGIGNVMFPILADLTKSISEQYQVLIPDDGVALRGLFIIDKKGMLQHQQVNNLPIGRSVHEVLRIVDALQFYEKNGEVCPANWKAGDKGMAPTTEGVIAHLTTKMS</sequence>
<comment type="function">
    <text evidence="9">Thiol-specific peroxidase that catalyzes the reduction of hydrogen peroxide and organic hydroperoxides to water and alcohols, respectively.</text>
</comment>
<keyword evidence="7 9" id="KW-0676">Redox-active center</keyword>
<proteinExistence type="inferred from homology"/>
<dbReference type="InterPro" id="IPR024706">
    <property type="entry name" value="Peroxiredoxin_AhpC-typ"/>
</dbReference>
<dbReference type="PIRSF" id="PIRSF000239">
    <property type="entry name" value="AHPC"/>
    <property type="match status" value="1"/>
</dbReference>
<dbReference type="SUPFAM" id="SSF52833">
    <property type="entry name" value="Thioredoxin-like"/>
    <property type="match status" value="1"/>
</dbReference>
<dbReference type="InterPro" id="IPR036249">
    <property type="entry name" value="Thioredoxin-like_sf"/>
</dbReference>
<evidence type="ECO:0000256" key="10">
    <source>
        <dbReference type="PIRSR" id="PIRSR000239-1"/>
    </source>
</evidence>
<dbReference type="EC" id="1.11.1.24" evidence="2"/>
<keyword evidence="5 9" id="KW-0560">Oxidoreductase</keyword>
<dbReference type="KEGG" id="bbig:BBBOND_0105320"/>
<evidence type="ECO:0000256" key="2">
    <source>
        <dbReference type="ARBA" id="ARBA00013017"/>
    </source>
</evidence>
<dbReference type="STRING" id="5866.A0A061D0P8"/>
<dbReference type="InterPro" id="IPR050217">
    <property type="entry name" value="Peroxiredoxin"/>
</dbReference>
<dbReference type="EMBL" id="LK391707">
    <property type="protein sequence ID" value="CDR94223.1"/>
    <property type="molecule type" value="Genomic_DNA"/>
</dbReference>
<evidence type="ECO:0000313" key="13">
    <source>
        <dbReference type="Proteomes" id="UP000033188"/>
    </source>
</evidence>
<gene>
    <name evidence="12" type="ORF">BBBOND_0105320</name>
</gene>
<keyword evidence="4 9" id="KW-0049">Antioxidant</keyword>
<dbReference type="AlphaFoldDB" id="A0A061D0P8"/>
<dbReference type="InterPro" id="IPR000866">
    <property type="entry name" value="AhpC/TSA"/>
</dbReference>
<evidence type="ECO:0000256" key="8">
    <source>
        <dbReference type="ARBA" id="ARBA00049091"/>
    </source>
</evidence>
<dbReference type="GO" id="GO:0005829">
    <property type="term" value="C:cytosol"/>
    <property type="evidence" value="ECO:0007669"/>
    <property type="project" value="TreeGrafter"/>
</dbReference>
<keyword evidence="6" id="KW-1015">Disulfide bond</keyword>
<dbReference type="Pfam" id="PF00578">
    <property type="entry name" value="AhpC-TSA"/>
    <property type="match status" value="1"/>
</dbReference>
<dbReference type="InterPro" id="IPR019479">
    <property type="entry name" value="Peroxiredoxin_C"/>
</dbReference>
<accession>A0A061D0P8</accession>
<dbReference type="GO" id="GO:0006979">
    <property type="term" value="P:response to oxidative stress"/>
    <property type="evidence" value="ECO:0007669"/>
    <property type="project" value="TreeGrafter"/>
</dbReference>
<organism evidence="12 13">
    <name type="scientific">Babesia bigemina</name>
    <dbReference type="NCBI Taxonomy" id="5866"/>
    <lineage>
        <taxon>Eukaryota</taxon>
        <taxon>Sar</taxon>
        <taxon>Alveolata</taxon>
        <taxon>Apicomplexa</taxon>
        <taxon>Aconoidasida</taxon>
        <taxon>Piroplasmida</taxon>
        <taxon>Babesiidae</taxon>
        <taxon>Babesia</taxon>
    </lineage>
</organism>
<dbReference type="InterPro" id="IPR013766">
    <property type="entry name" value="Thioredoxin_domain"/>
</dbReference>
<evidence type="ECO:0000313" key="12">
    <source>
        <dbReference type="EMBL" id="CDR94223.1"/>
    </source>
</evidence>
<keyword evidence="3 9" id="KW-0575">Peroxidase</keyword>
<dbReference type="PROSITE" id="PS51352">
    <property type="entry name" value="THIOREDOXIN_2"/>
    <property type="match status" value="1"/>
</dbReference>
<evidence type="ECO:0000256" key="7">
    <source>
        <dbReference type="ARBA" id="ARBA00023284"/>
    </source>
</evidence>
<protein>
    <recommendedName>
        <fullName evidence="2">thioredoxin-dependent peroxiredoxin</fullName>
        <ecNumber evidence="2">1.11.1.24</ecNumber>
    </recommendedName>
</protein>
<dbReference type="Gene3D" id="3.40.30.10">
    <property type="entry name" value="Glutaredoxin"/>
    <property type="match status" value="1"/>
</dbReference>
<dbReference type="CDD" id="cd03015">
    <property type="entry name" value="PRX_Typ2cys"/>
    <property type="match status" value="1"/>
</dbReference>
<dbReference type="GO" id="GO:0008379">
    <property type="term" value="F:thioredoxin peroxidase activity"/>
    <property type="evidence" value="ECO:0007669"/>
    <property type="project" value="TreeGrafter"/>
</dbReference>
<feature type="domain" description="Thioredoxin" evidence="11">
    <location>
        <begin position="3"/>
        <end position="163"/>
    </location>
</feature>
<dbReference type="PANTHER" id="PTHR10681">
    <property type="entry name" value="THIOREDOXIN PEROXIDASE"/>
    <property type="match status" value="1"/>
</dbReference>
<dbReference type="Pfam" id="PF10417">
    <property type="entry name" value="1-cysPrx_C"/>
    <property type="match status" value="1"/>
</dbReference>
<dbReference type="GO" id="GO:0045454">
    <property type="term" value="P:cell redox homeostasis"/>
    <property type="evidence" value="ECO:0007669"/>
    <property type="project" value="TreeGrafter"/>
</dbReference>
<dbReference type="RefSeq" id="XP_012766409.1">
    <property type="nucleotide sequence ID" value="XM_012910955.1"/>
</dbReference>
<evidence type="ECO:0000256" key="9">
    <source>
        <dbReference type="PIRNR" id="PIRNR000239"/>
    </source>
</evidence>